<proteinExistence type="predicted"/>
<dbReference type="InterPro" id="IPR003953">
    <property type="entry name" value="FAD-dep_OxRdtase_2_FAD-bd"/>
</dbReference>
<dbReference type="NCBIfam" id="NF009472">
    <property type="entry name" value="PRK12834.1"/>
    <property type="match status" value="1"/>
</dbReference>
<evidence type="ECO:0000256" key="2">
    <source>
        <dbReference type="ARBA" id="ARBA00023002"/>
    </source>
</evidence>
<dbReference type="PANTHER" id="PTHR43260:SF1">
    <property type="entry name" value="KSDD-LIKE STEROID DEHYDROGENASE RV0785"/>
    <property type="match status" value="1"/>
</dbReference>
<dbReference type="InterPro" id="IPR036188">
    <property type="entry name" value="FAD/NAD-bd_sf"/>
</dbReference>
<keyword evidence="1" id="KW-0285">Flavoprotein</keyword>
<feature type="domain" description="FAD-dependent oxidoreductase 2 FAD-binding" evidence="3">
    <location>
        <begin position="5"/>
        <end position="528"/>
    </location>
</feature>
<dbReference type="EMBL" id="LT629695">
    <property type="protein sequence ID" value="SDH96484.1"/>
    <property type="molecule type" value="Genomic_DNA"/>
</dbReference>
<dbReference type="PIRSF" id="PIRSF036654">
    <property type="entry name" value="UCP036654"/>
    <property type="match status" value="1"/>
</dbReference>
<dbReference type="AlphaFoldDB" id="A0A1G8GQ19"/>
<dbReference type="OrthoDB" id="9813348at2"/>
<dbReference type="GO" id="GO:0033765">
    <property type="term" value="F:steroid dehydrogenase activity, acting on the CH-CH group of donors"/>
    <property type="evidence" value="ECO:0007669"/>
    <property type="project" value="UniProtKB-ARBA"/>
</dbReference>
<dbReference type="InterPro" id="IPR014614">
    <property type="entry name" value="KsdD_DH"/>
</dbReference>
<reference evidence="5" key="1">
    <citation type="submission" date="2016-10" db="EMBL/GenBank/DDBJ databases">
        <authorList>
            <person name="Varghese N."/>
            <person name="Submissions S."/>
        </authorList>
    </citation>
    <scope>NUCLEOTIDE SEQUENCE [LARGE SCALE GENOMIC DNA]</scope>
    <source>
        <strain evidence="5">DSM 22002</strain>
    </source>
</reference>
<evidence type="ECO:0000313" key="4">
    <source>
        <dbReference type="EMBL" id="SDH96484.1"/>
    </source>
</evidence>
<dbReference type="Pfam" id="PF00890">
    <property type="entry name" value="FAD_binding_2"/>
    <property type="match status" value="1"/>
</dbReference>
<gene>
    <name evidence="4" type="ORF">SAMN04489720_3023</name>
</gene>
<protein>
    <recommendedName>
        <fullName evidence="3">FAD-dependent oxidoreductase 2 FAD-binding domain-containing protein</fullName>
    </recommendedName>
</protein>
<accession>A0A1G8GQ19</accession>
<dbReference type="STRING" id="399736.SAMN04489720_3023"/>
<evidence type="ECO:0000259" key="3">
    <source>
        <dbReference type="Pfam" id="PF00890"/>
    </source>
</evidence>
<evidence type="ECO:0000256" key="1">
    <source>
        <dbReference type="ARBA" id="ARBA00022630"/>
    </source>
</evidence>
<dbReference type="InterPro" id="IPR027477">
    <property type="entry name" value="Succ_DH/fumarate_Rdtase_cat_sf"/>
</dbReference>
<dbReference type="PANTHER" id="PTHR43260">
    <property type="entry name" value="3-KETOSTEROID-DELTA-1-DEHYDROGENASE"/>
    <property type="match status" value="1"/>
</dbReference>
<organism evidence="4 5">
    <name type="scientific">Agrococcus jejuensis</name>
    <dbReference type="NCBI Taxonomy" id="399736"/>
    <lineage>
        <taxon>Bacteria</taxon>
        <taxon>Bacillati</taxon>
        <taxon>Actinomycetota</taxon>
        <taxon>Actinomycetes</taxon>
        <taxon>Micrococcales</taxon>
        <taxon>Microbacteriaceae</taxon>
        <taxon>Agrococcus</taxon>
    </lineage>
</organism>
<dbReference type="RefSeq" id="WP_092506350.1">
    <property type="nucleotide sequence ID" value="NZ_LT629695.1"/>
</dbReference>
<dbReference type="Gene3D" id="3.90.700.10">
    <property type="entry name" value="Succinate dehydrogenase/fumarate reductase flavoprotein, catalytic domain"/>
    <property type="match status" value="1"/>
</dbReference>
<keyword evidence="5" id="KW-1185">Reference proteome</keyword>
<dbReference type="Gene3D" id="3.50.50.60">
    <property type="entry name" value="FAD/NAD(P)-binding domain"/>
    <property type="match status" value="1"/>
</dbReference>
<name>A0A1G8GQ19_9MICO</name>
<keyword evidence="2" id="KW-0560">Oxidoreductase</keyword>
<dbReference type="SUPFAM" id="SSF51905">
    <property type="entry name" value="FAD/NAD(P)-binding domain"/>
    <property type="match status" value="1"/>
</dbReference>
<evidence type="ECO:0000313" key="5">
    <source>
        <dbReference type="Proteomes" id="UP000198822"/>
    </source>
</evidence>
<sequence length="549" mass="58636">MPHSDVLVIGAGLAGLVVAREAVRAGRTVTIVDQEPAASFGGQAWWSFGGVFLVDSPEQRRFGIRDSLELARDDWFRTAGFDDAGDEWGRQWAEAYLQFAAGEARPWLHGLGVRFFPVIGHAERGDGTRGNSVPRFHIVWGSGPGVVAPFTRAVRDGVDAGLVTIRMRHRVDALTVDGGRVTGARGAVLAPDVAVRGESSSRDVVGEFALTADHVVVATGGTGGALASVARDWPERLGAMPTAPLVGVPAHVDGRGLDVAEAAGASVVHRDRMWHYTEGLANWDPVWPHHGIRILPGPSSLWVDSVGDRLPAPLYPGFDTLSTLEHLRHGGHEHSWFVLTSTILRKEIALSGSEQNPDFSDRSLRLVLDRIRNGSVGVQGFLHHGEDVVVAPDLDALLDGMRALEPGLDADRVRRAVAQRDRGIDAPGTDPQIVAIERARELVGERIIRTAPPHRLTDEGHAPMVAFRLRTVTRKSLGGILTDLDSRVLSARADGTTGPIPGLYAVGEAAGFGGGGVHGYRSLEGTFLGGCLHSGLRAGRAIVREARVS</sequence>
<dbReference type="Proteomes" id="UP000198822">
    <property type="component" value="Chromosome I"/>
</dbReference>